<sequence length="575" mass="64625">MTPEIQAAEVLLALEKAARMPNFHLVDLNEVFGTKNWNAVQNIKADVDPFSEGLDSRIIDAELISRFMASAFRMDAIVSMLNVLSGFANEIQMHLRRSQDRISAKLSKGISKLPDEIVMRIFQFAVWEEDCNGGKQAISLSHVSRRFRNIALGSRRLWTTLYSCDPEGQLETFISRAGSSEEFHAFINFTSAVKEEGIGYLTDICHSTITRWRTLTLSQEDQDLDADEPLYGGVELIAMHLAHDFASESLLLPILEKLEIHGHSEDVSCYGLEGHPFADESYNWAPNLRTISCSYILPSPSGPLPSVTTFTFTQSIAYPSTTHSLDLLLKFLGKVPNLSSCVLELYGANEEGPEEPLPLTECSAVTSLHLRLRNLIGADFRGQRSCIASFMDALRMPSLESFSVSLWFSWIGGRMAGHCDWGEVFGKLSNTLAPYRFWSSTRLASLSYELRCERDLRECVIARDFAKKEVVFSVALDRIFHIPSVIISSWFRVDFTLDSDFVPHADTDERCNLRELNFVGCDNLTAMDLSSTVSTLSHLGIWDDIKQVVVQDCDRLSYEDAVDVVGEKRLQFLLH</sequence>
<reference evidence="2 3" key="1">
    <citation type="submission" date="2015-04" db="EMBL/GenBank/DDBJ databases">
        <title>Complete genome sequence of Schizopora paradoxa KUC8140, a cosmopolitan wood degrader in East Asia.</title>
        <authorList>
            <consortium name="DOE Joint Genome Institute"/>
            <person name="Min B."/>
            <person name="Park H."/>
            <person name="Jang Y."/>
            <person name="Kim J.-J."/>
            <person name="Kim K.H."/>
            <person name="Pangilinan J."/>
            <person name="Lipzen A."/>
            <person name="Riley R."/>
            <person name="Grigoriev I.V."/>
            <person name="Spatafora J.W."/>
            <person name="Choi I.-G."/>
        </authorList>
    </citation>
    <scope>NUCLEOTIDE SEQUENCE [LARGE SCALE GENOMIC DNA]</scope>
    <source>
        <strain evidence="2 3">KUC8140</strain>
    </source>
</reference>
<protein>
    <recommendedName>
        <fullName evidence="1">F-box domain-containing protein</fullName>
    </recommendedName>
</protein>
<dbReference type="InParanoid" id="A0A0H2R3A2"/>
<dbReference type="SUPFAM" id="SSF81383">
    <property type="entry name" value="F-box domain"/>
    <property type="match status" value="1"/>
</dbReference>
<evidence type="ECO:0000259" key="1">
    <source>
        <dbReference type="PROSITE" id="PS50181"/>
    </source>
</evidence>
<organism evidence="2 3">
    <name type="scientific">Schizopora paradoxa</name>
    <dbReference type="NCBI Taxonomy" id="27342"/>
    <lineage>
        <taxon>Eukaryota</taxon>
        <taxon>Fungi</taxon>
        <taxon>Dikarya</taxon>
        <taxon>Basidiomycota</taxon>
        <taxon>Agaricomycotina</taxon>
        <taxon>Agaricomycetes</taxon>
        <taxon>Hymenochaetales</taxon>
        <taxon>Schizoporaceae</taxon>
        <taxon>Schizopora</taxon>
    </lineage>
</organism>
<dbReference type="Proteomes" id="UP000053477">
    <property type="component" value="Unassembled WGS sequence"/>
</dbReference>
<dbReference type="AlphaFoldDB" id="A0A0H2R3A2"/>
<feature type="domain" description="F-box" evidence="1">
    <location>
        <begin position="107"/>
        <end position="161"/>
    </location>
</feature>
<dbReference type="InterPro" id="IPR001810">
    <property type="entry name" value="F-box_dom"/>
</dbReference>
<dbReference type="Gene3D" id="1.20.1280.50">
    <property type="match status" value="1"/>
</dbReference>
<dbReference type="OrthoDB" id="3023006at2759"/>
<name>A0A0H2R3A2_9AGAM</name>
<evidence type="ECO:0000313" key="2">
    <source>
        <dbReference type="EMBL" id="KLO05832.1"/>
    </source>
</evidence>
<dbReference type="EMBL" id="KQ086263">
    <property type="protein sequence ID" value="KLO05832.1"/>
    <property type="molecule type" value="Genomic_DNA"/>
</dbReference>
<dbReference type="Pfam" id="PF12937">
    <property type="entry name" value="F-box-like"/>
    <property type="match status" value="1"/>
</dbReference>
<dbReference type="InterPro" id="IPR036047">
    <property type="entry name" value="F-box-like_dom_sf"/>
</dbReference>
<proteinExistence type="predicted"/>
<dbReference type="PROSITE" id="PS50181">
    <property type="entry name" value="FBOX"/>
    <property type="match status" value="1"/>
</dbReference>
<keyword evidence="3" id="KW-1185">Reference proteome</keyword>
<gene>
    <name evidence="2" type="ORF">SCHPADRAFT_946589</name>
</gene>
<accession>A0A0H2R3A2</accession>
<evidence type="ECO:0000313" key="3">
    <source>
        <dbReference type="Proteomes" id="UP000053477"/>
    </source>
</evidence>